<dbReference type="GO" id="GO:0006281">
    <property type="term" value="P:DNA repair"/>
    <property type="evidence" value="ECO:0007669"/>
    <property type="project" value="TreeGrafter"/>
</dbReference>
<feature type="compositionally biased region" description="Polar residues" evidence="6">
    <location>
        <begin position="941"/>
        <end position="952"/>
    </location>
</feature>
<dbReference type="PROSITE" id="PS50294">
    <property type="entry name" value="WD_REPEATS_REGION"/>
    <property type="match status" value="1"/>
</dbReference>
<dbReference type="InterPro" id="IPR022100">
    <property type="entry name" value="WDHD1/CFT4_beta-prop_2nd"/>
</dbReference>
<dbReference type="Pfam" id="PF24817">
    <property type="entry name" value="WD40_WDHD1_1st"/>
    <property type="match status" value="1"/>
</dbReference>
<keyword evidence="10" id="KW-1185">Reference proteome</keyword>
<keyword evidence="3" id="KW-0677">Repeat</keyword>
<dbReference type="SMART" id="SM00320">
    <property type="entry name" value="WD40"/>
    <property type="match status" value="5"/>
</dbReference>
<feature type="compositionally biased region" description="Basic and acidic residues" evidence="6">
    <location>
        <begin position="1150"/>
        <end position="1163"/>
    </location>
</feature>
<dbReference type="InterPro" id="IPR001680">
    <property type="entry name" value="WD40_rpt"/>
</dbReference>
<organism evidence="10 11">
    <name type="scientific">Trichobilharzia regenti</name>
    <name type="common">Nasal bird schistosome</name>
    <dbReference type="NCBI Taxonomy" id="157069"/>
    <lineage>
        <taxon>Eukaryota</taxon>
        <taxon>Metazoa</taxon>
        <taxon>Spiralia</taxon>
        <taxon>Lophotrochozoa</taxon>
        <taxon>Platyhelminthes</taxon>
        <taxon>Trematoda</taxon>
        <taxon>Digenea</taxon>
        <taxon>Strigeidida</taxon>
        <taxon>Schistosomatoidea</taxon>
        <taxon>Schistosomatidae</taxon>
        <taxon>Trichobilharzia</taxon>
    </lineage>
</organism>
<dbReference type="InterPro" id="IPR019775">
    <property type="entry name" value="WD40_repeat_CS"/>
</dbReference>
<feature type="domain" description="WDHD1/CFT4 second beta-propeller" evidence="7">
    <location>
        <begin position="419"/>
        <end position="814"/>
    </location>
</feature>
<comment type="subcellular location">
    <subcellularLocation>
        <location evidence="1">Nucleus</location>
    </subcellularLocation>
</comment>
<name>A0AA85JQY3_TRIRE</name>
<feature type="region of interest" description="Disordered" evidence="6">
    <location>
        <begin position="970"/>
        <end position="1043"/>
    </location>
</feature>
<dbReference type="PANTHER" id="PTHR19932">
    <property type="entry name" value="WD REPEAT AND HMG-BOX DNA BINDING PROTEIN"/>
    <property type="match status" value="1"/>
</dbReference>
<dbReference type="AlphaFoldDB" id="A0AA85JQY3"/>
<evidence type="ECO:0000259" key="8">
    <source>
        <dbReference type="Pfam" id="PF20946"/>
    </source>
</evidence>
<dbReference type="Proteomes" id="UP000050795">
    <property type="component" value="Unassembled WGS sequence"/>
</dbReference>
<evidence type="ECO:0000313" key="11">
    <source>
        <dbReference type="WBParaSite" id="TREG1_41650.1"/>
    </source>
</evidence>
<feature type="region of interest" description="Disordered" evidence="6">
    <location>
        <begin position="925"/>
        <end position="952"/>
    </location>
</feature>
<dbReference type="InterPro" id="IPR015943">
    <property type="entry name" value="WD40/YVTN_repeat-like_dom_sf"/>
</dbReference>
<keyword evidence="4" id="KW-0539">Nucleus</keyword>
<evidence type="ECO:0000259" key="9">
    <source>
        <dbReference type="Pfam" id="PF24817"/>
    </source>
</evidence>
<evidence type="ECO:0000256" key="1">
    <source>
        <dbReference type="ARBA" id="ARBA00004123"/>
    </source>
</evidence>
<dbReference type="Gene3D" id="2.130.10.10">
    <property type="entry name" value="YVTN repeat-like/Quinoprotein amine dehydrogenase"/>
    <property type="match status" value="2"/>
</dbReference>
<dbReference type="PROSITE" id="PS50082">
    <property type="entry name" value="WD_REPEATS_2"/>
    <property type="match status" value="1"/>
</dbReference>
<feature type="domain" description="WDHD1/CFT4 helical bundle" evidence="8">
    <location>
        <begin position="850"/>
        <end position="926"/>
    </location>
</feature>
<dbReference type="InterPro" id="IPR057646">
    <property type="entry name" value="WD40_WDHD1_1st"/>
</dbReference>
<protein>
    <recommendedName>
        <fullName evidence="12">Minichromosome loss protein Mcl1 middle region domain-containing protein</fullName>
    </recommendedName>
</protein>
<feature type="region of interest" description="Disordered" evidence="6">
    <location>
        <begin position="1140"/>
        <end position="1191"/>
    </location>
</feature>
<dbReference type="WBParaSite" id="TREG1_41650.1">
    <property type="protein sequence ID" value="TREG1_41650.1"/>
    <property type="gene ID" value="TREG1_41650"/>
</dbReference>
<dbReference type="Pfam" id="PF12341">
    <property type="entry name" value="Mcl1_mid"/>
    <property type="match status" value="1"/>
</dbReference>
<sequence>MSIYKGPVNVHKRGLTSAIYDVHGRRIITAGSDGKLKIFDSLDDDCPMEHIVGEKINAIACRYENVIAATEGTYVHILQIEDGLPDGVATRFTAEVNHIAINKDLNKLVLCSSDFTVKVVDFTVSEGDREMVFKGHQGAVLSVSFDPLDVFIASASCDGSVRIWNIMNGKETKCISTLAKCNDPLLTPSYCRLCWESTLGKFLLVPVDKEIRMFERESWGLLCSLTCASVTQPFIVCASSQDGSLVSGGTADGWIIVWRIEDRHAINRIRDPSHSRICSLVWHPHQDRNLLFANENGSVGLVSIPYIQMSPTDALSPSKIAELMGCDEDGDTADLLSAAAAQAESSRFLADDEISNLDVKMDNSDSDSIDLSRIKSGYMTLDDDDVGQKQNEVKVEVKSVAPAIESGKCSNLPIQSLQKPFQSGATPVGFRERFMVWNRIGIVTQFRNTGDFDEEDGASNQSSGGSIEVEFHDNSLHHSLRLSNSSGYSMADLSLTALLLASKGTEDSNLKDLNQDEQHELYDLSRIAVLPLDVGNTNVSDASAEWTANLPPGELCDAVCLVTETIPNRTESPGYAVVATSKRLLRIFTQPSPSTSITHSTNLHLFQITKLGLPPVSLAGQHTVVMASHPTNPILGVVTCNMIGELEWRVFYLGGILLGSNRTPAPLWMQSSLSIWQPLPLSPPERLTIGDTSTVRLTWFGFSDTGGLFMCDSTGVVRRLIHGRSQKHPEFHWIPICDTRNMLKQNNRRTDNYFIVGVLESCESLESLSSENKKESKSNAAGFGQLQAIYCKASKWPRVFPRPVVSNLPFRLPLCSLNTDQGDLEENYLQYLVNDDWPVWGPNTNDADEDILSHLSSLNTKSLTKRKAVLLRLFALAAKLESDWASLAIAHLMPDAATVQLAIRYAGRLRRQNLAHRLAGVALEKERQVSDSVEEDDLDNVPQNSSSKQVSNRYLNNAYSYTSVNDHMNGYLKNSRPVEDSGSHDAVNTSLVSSGTDDTYDDATVGSQHLADSESFSHSALTPSSSRNPFKSMHGPKDSAPRLSAHGTEVLDVWTPKATDPNTKISQKSNVNKTQQQNKKRQAAGNQRPKVQKSKPADVVDTDQEFTDWFEENRETLEESYPEVSVEELVRIGRSEFLTAKNSKNDLCNDESKDPTTDSKENIPQKFTKRPPSQDDDLSPSVSKKKPSDFGVKASKRLSAFAFSQNS</sequence>
<dbReference type="InterPro" id="IPR036322">
    <property type="entry name" value="WD40_repeat_dom_sf"/>
</dbReference>
<proteinExistence type="predicted"/>
<dbReference type="GO" id="GO:0000278">
    <property type="term" value="P:mitotic cell cycle"/>
    <property type="evidence" value="ECO:0007669"/>
    <property type="project" value="TreeGrafter"/>
</dbReference>
<dbReference type="Pfam" id="PF20946">
    <property type="entry name" value="Ctf4_C"/>
    <property type="match status" value="1"/>
</dbReference>
<feature type="region of interest" description="Disordered" evidence="6">
    <location>
        <begin position="1057"/>
        <end position="1102"/>
    </location>
</feature>
<reference evidence="11" key="2">
    <citation type="submission" date="2023-11" db="UniProtKB">
        <authorList>
            <consortium name="WormBaseParasite"/>
        </authorList>
    </citation>
    <scope>IDENTIFICATION</scope>
</reference>
<evidence type="ECO:0000256" key="6">
    <source>
        <dbReference type="SAM" id="MobiDB-lite"/>
    </source>
</evidence>
<evidence type="ECO:0000256" key="4">
    <source>
        <dbReference type="ARBA" id="ARBA00023242"/>
    </source>
</evidence>
<feature type="repeat" description="WD" evidence="5">
    <location>
        <begin position="133"/>
        <end position="174"/>
    </location>
</feature>
<evidence type="ECO:0008006" key="12">
    <source>
        <dbReference type="Google" id="ProtNLM"/>
    </source>
</evidence>
<evidence type="ECO:0000256" key="5">
    <source>
        <dbReference type="PROSITE-ProRule" id="PRU00221"/>
    </source>
</evidence>
<feature type="compositionally biased region" description="Polar residues" evidence="6">
    <location>
        <begin position="1060"/>
        <end position="1077"/>
    </location>
</feature>
<evidence type="ECO:0000259" key="7">
    <source>
        <dbReference type="Pfam" id="PF12341"/>
    </source>
</evidence>
<evidence type="ECO:0000313" key="10">
    <source>
        <dbReference type="Proteomes" id="UP000050795"/>
    </source>
</evidence>
<feature type="compositionally biased region" description="Polar residues" evidence="6">
    <location>
        <begin position="1014"/>
        <end position="1029"/>
    </location>
</feature>
<evidence type="ECO:0000256" key="3">
    <source>
        <dbReference type="ARBA" id="ARBA00022737"/>
    </source>
</evidence>
<accession>A0AA85JQY3</accession>
<dbReference type="PROSITE" id="PS00678">
    <property type="entry name" value="WD_REPEATS_1"/>
    <property type="match status" value="1"/>
</dbReference>
<dbReference type="InterPro" id="IPR048591">
    <property type="entry name" value="WDHD1/CFT4_hel"/>
</dbReference>
<dbReference type="GO" id="GO:0043596">
    <property type="term" value="C:nuclear replication fork"/>
    <property type="evidence" value="ECO:0007669"/>
    <property type="project" value="TreeGrafter"/>
</dbReference>
<reference evidence="10" key="1">
    <citation type="submission" date="2022-06" db="EMBL/GenBank/DDBJ databases">
        <authorList>
            <person name="Berger JAMES D."/>
            <person name="Berger JAMES D."/>
        </authorList>
    </citation>
    <scope>NUCLEOTIDE SEQUENCE [LARGE SCALE GENOMIC DNA]</scope>
</reference>
<dbReference type="GO" id="GO:0006261">
    <property type="term" value="P:DNA-templated DNA replication"/>
    <property type="evidence" value="ECO:0007669"/>
    <property type="project" value="TreeGrafter"/>
</dbReference>
<feature type="compositionally biased region" description="Polar residues" evidence="6">
    <location>
        <begin position="986"/>
        <end position="997"/>
    </location>
</feature>
<evidence type="ECO:0000256" key="2">
    <source>
        <dbReference type="ARBA" id="ARBA00022574"/>
    </source>
</evidence>
<feature type="domain" description="WDHD1 first WD40" evidence="9">
    <location>
        <begin position="10"/>
        <end position="300"/>
    </location>
</feature>
<dbReference type="GO" id="GO:0003682">
    <property type="term" value="F:chromatin binding"/>
    <property type="evidence" value="ECO:0007669"/>
    <property type="project" value="TreeGrafter"/>
</dbReference>
<keyword evidence="2 5" id="KW-0853">WD repeat</keyword>
<dbReference type="SUPFAM" id="SSF50978">
    <property type="entry name" value="WD40 repeat-like"/>
    <property type="match status" value="1"/>
</dbReference>
<dbReference type="PANTHER" id="PTHR19932:SF10">
    <property type="entry name" value="WD REPEAT AND HMG-BOX DNA-BINDING PROTEIN 1"/>
    <property type="match status" value="1"/>
</dbReference>